<dbReference type="Proteomes" id="UP001202328">
    <property type="component" value="Unassembled WGS sequence"/>
</dbReference>
<organism evidence="1 2">
    <name type="scientific">Papaver atlanticum</name>
    <dbReference type="NCBI Taxonomy" id="357466"/>
    <lineage>
        <taxon>Eukaryota</taxon>
        <taxon>Viridiplantae</taxon>
        <taxon>Streptophyta</taxon>
        <taxon>Embryophyta</taxon>
        <taxon>Tracheophyta</taxon>
        <taxon>Spermatophyta</taxon>
        <taxon>Magnoliopsida</taxon>
        <taxon>Ranunculales</taxon>
        <taxon>Papaveraceae</taxon>
        <taxon>Papaveroideae</taxon>
        <taxon>Papaver</taxon>
    </lineage>
</organism>
<sequence>MTLDEKYKIVRSKWEECTQEDELWNLLKIQSEHICYDGFGRPEGCTLHKCYEGDKCEYANRPWMLSMDIFC</sequence>
<name>A0AAD4SZX3_9MAGN</name>
<dbReference type="InterPro" id="IPR014729">
    <property type="entry name" value="Rossmann-like_a/b/a_fold"/>
</dbReference>
<proteinExistence type="predicted"/>
<comment type="caution">
    <text evidence="1">The sequence shown here is derived from an EMBL/GenBank/DDBJ whole genome shotgun (WGS) entry which is preliminary data.</text>
</comment>
<keyword evidence="2" id="KW-1185">Reference proteome</keyword>
<dbReference type="Gene3D" id="3.40.50.620">
    <property type="entry name" value="HUPs"/>
    <property type="match status" value="1"/>
</dbReference>
<evidence type="ECO:0000313" key="1">
    <source>
        <dbReference type="EMBL" id="KAI3932332.1"/>
    </source>
</evidence>
<protein>
    <submittedName>
        <fullName evidence="1">Uncharacterized protein</fullName>
    </submittedName>
</protein>
<reference evidence="1" key="1">
    <citation type="submission" date="2022-04" db="EMBL/GenBank/DDBJ databases">
        <title>A functionally conserved STORR gene fusion in Papaver species that diverged 16.8 million years ago.</title>
        <authorList>
            <person name="Catania T."/>
        </authorList>
    </citation>
    <scope>NUCLEOTIDE SEQUENCE</scope>
    <source>
        <strain evidence="1">S-188037</strain>
    </source>
</reference>
<gene>
    <name evidence="1" type="ORF">MKW98_025052</name>
</gene>
<dbReference type="EMBL" id="JAJJMB010007077">
    <property type="protein sequence ID" value="KAI3932332.1"/>
    <property type="molecule type" value="Genomic_DNA"/>
</dbReference>
<evidence type="ECO:0000313" key="2">
    <source>
        <dbReference type="Proteomes" id="UP001202328"/>
    </source>
</evidence>
<accession>A0AAD4SZX3</accession>
<dbReference type="AlphaFoldDB" id="A0AAD4SZX3"/>